<dbReference type="Pfam" id="PF05159">
    <property type="entry name" value="Capsule_synth"/>
    <property type="match status" value="1"/>
</dbReference>
<evidence type="ECO:0000313" key="1">
    <source>
        <dbReference type="EMBL" id="OYQ19697.1"/>
    </source>
</evidence>
<evidence type="ECO:0000313" key="2">
    <source>
        <dbReference type="Proteomes" id="UP000216361"/>
    </source>
</evidence>
<sequence length="482" mass="54677">MTNGMPPQTIAFLSNQTLTPVQKHLADRLEAAGYRCVWLVPGKRWDRWLADQGVPDDRRLPLYTLTDSAQSLPLEMAKAILAAWEQEDRPRAAALIRMDRLMKMWPRDRAWRVLAAYGQAIDCFLRDQNVVACFGEQTWAWEMLTALIARSQGRGAYFYSTVRIPSERWGIFEPITHRLVHWRAPGEADDAWAAEFLATWRNRPARPFYAASHPSAMSFRRYWWDELRRRLRPQAEAGDDITVRPMRDAVIDRLRLAWNAARLRLSPPFEPPPASGRFVLFCLHHAPEASVDVLGAPHADQAHLIERLSRLLPASHELWVKEHPDWLGDRSPGWLRQIGALPNVRLIDPAASTFDLLKRADLVVTITGTVGYEAALMGRPAVALMPLFFDPLMRISAADFPDPLSWPIQRLLTPLSEISQARHEAECRSFLARVHAITFEGFPDRLAREVQQGRVDSSALDATALGLLDFLKTAHPSLPPEA</sequence>
<proteinExistence type="predicted"/>
<gene>
    <name evidence="1" type="ORF">CHR90_06120</name>
</gene>
<protein>
    <recommendedName>
        <fullName evidence="3">Capsule polysaccharide biosynthesis protein</fullName>
    </recommendedName>
</protein>
<reference evidence="1 2" key="1">
    <citation type="submission" date="2017-07" db="EMBL/GenBank/DDBJ databases">
        <title>Elstera cyanobacteriorum sp. nov., a novel bacterium isolated from cyanobacterial aggregates in a eutrophic lake.</title>
        <authorList>
            <person name="Cai H."/>
        </authorList>
    </citation>
    <scope>NUCLEOTIDE SEQUENCE [LARGE SCALE GENOMIC DNA]</scope>
    <source>
        <strain evidence="1 2">TH019</strain>
    </source>
</reference>
<dbReference type="EMBL" id="NOXS01000030">
    <property type="protein sequence ID" value="OYQ19697.1"/>
    <property type="molecule type" value="Genomic_DNA"/>
</dbReference>
<accession>A0A255XRR3</accession>
<dbReference type="InterPro" id="IPR007833">
    <property type="entry name" value="Capsule_polysaccharide_synth"/>
</dbReference>
<dbReference type="SUPFAM" id="SSF53756">
    <property type="entry name" value="UDP-Glycosyltransferase/glycogen phosphorylase"/>
    <property type="match status" value="1"/>
</dbReference>
<dbReference type="AlphaFoldDB" id="A0A255XRR3"/>
<dbReference type="GO" id="GO:0000271">
    <property type="term" value="P:polysaccharide biosynthetic process"/>
    <property type="evidence" value="ECO:0007669"/>
    <property type="project" value="InterPro"/>
</dbReference>
<dbReference type="GO" id="GO:0015774">
    <property type="term" value="P:polysaccharide transport"/>
    <property type="evidence" value="ECO:0007669"/>
    <property type="project" value="InterPro"/>
</dbReference>
<keyword evidence="2" id="KW-1185">Reference proteome</keyword>
<dbReference type="RefSeq" id="WP_094408116.1">
    <property type="nucleotide sequence ID" value="NZ_BMJZ01000006.1"/>
</dbReference>
<dbReference type="OrthoDB" id="9782449at2"/>
<evidence type="ECO:0008006" key="3">
    <source>
        <dbReference type="Google" id="ProtNLM"/>
    </source>
</evidence>
<dbReference type="Proteomes" id="UP000216361">
    <property type="component" value="Unassembled WGS sequence"/>
</dbReference>
<organism evidence="1 2">
    <name type="scientific">Elstera cyanobacteriorum</name>
    <dbReference type="NCBI Taxonomy" id="2022747"/>
    <lineage>
        <taxon>Bacteria</taxon>
        <taxon>Pseudomonadati</taxon>
        <taxon>Pseudomonadota</taxon>
        <taxon>Alphaproteobacteria</taxon>
        <taxon>Rhodospirillales</taxon>
        <taxon>Rhodospirillaceae</taxon>
        <taxon>Elstera</taxon>
    </lineage>
</organism>
<name>A0A255XRR3_9PROT</name>
<comment type="caution">
    <text evidence="1">The sequence shown here is derived from an EMBL/GenBank/DDBJ whole genome shotgun (WGS) entry which is preliminary data.</text>
</comment>